<dbReference type="RefSeq" id="WP_249656662.1">
    <property type="nucleotide sequence ID" value="NZ_JAMFMA010000001.1"/>
</dbReference>
<dbReference type="Proteomes" id="UP001203607">
    <property type="component" value="Unassembled WGS sequence"/>
</dbReference>
<evidence type="ECO:0000313" key="1">
    <source>
        <dbReference type="EMBL" id="MCL6273487.1"/>
    </source>
</evidence>
<proteinExistence type="predicted"/>
<evidence type="ECO:0008006" key="3">
    <source>
        <dbReference type="Google" id="ProtNLM"/>
    </source>
</evidence>
<dbReference type="EMBL" id="JAMFMA010000001">
    <property type="protein sequence ID" value="MCL6273487.1"/>
    <property type="molecule type" value="Genomic_DNA"/>
</dbReference>
<reference evidence="1 2" key="1">
    <citation type="submission" date="2022-05" db="EMBL/GenBank/DDBJ databases">
        <authorList>
            <person name="Park J.-S."/>
        </authorList>
    </citation>
    <scope>NUCLEOTIDE SEQUENCE [LARGE SCALE GENOMIC DNA]</scope>
    <source>
        <strain evidence="1 2">2012CJ35-5</strain>
    </source>
</reference>
<sequence length="98" mass="11015">MDKTRKIIVFLLFTCLMLVKVSALHVYSHQDDEMDAIEHCDQCEIAMEAQNADFEVLANIVVCEPLHVAISKRMVLTDSDATIDTSTYILFSRPPPSA</sequence>
<accession>A0ABT0PRX1</accession>
<protein>
    <recommendedName>
        <fullName evidence="3">DUF2946 domain-containing protein</fullName>
    </recommendedName>
</protein>
<organism evidence="1 2">
    <name type="scientific">Flagellimonas spongiicola</name>
    <dbReference type="NCBI Taxonomy" id="2942208"/>
    <lineage>
        <taxon>Bacteria</taxon>
        <taxon>Pseudomonadati</taxon>
        <taxon>Bacteroidota</taxon>
        <taxon>Flavobacteriia</taxon>
        <taxon>Flavobacteriales</taxon>
        <taxon>Flavobacteriaceae</taxon>
        <taxon>Flagellimonas</taxon>
    </lineage>
</organism>
<comment type="caution">
    <text evidence="1">The sequence shown here is derived from an EMBL/GenBank/DDBJ whole genome shotgun (WGS) entry which is preliminary data.</text>
</comment>
<keyword evidence="2" id="KW-1185">Reference proteome</keyword>
<gene>
    <name evidence="1" type="ORF">M3P19_05665</name>
</gene>
<evidence type="ECO:0000313" key="2">
    <source>
        <dbReference type="Proteomes" id="UP001203607"/>
    </source>
</evidence>
<name>A0ABT0PRX1_9FLAO</name>